<accession>A0A553MQP6</accession>
<keyword evidence="3" id="KW-1185">Reference proteome</keyword>
<proteinExistence type="predicted"/>
<dbReference type="OrthoDB" id="63267at2759"/>
<evidence type="ECO:0000256" key="1">
    <source>
        <dbReference type="SAM" id="MobiDB-lite"/>
    </source>
</evidence>
<organism evidence="2 3">
    <name type="scientific">Danionella cerebrum</name>
    <dbReference type="NCBI Taxonomy" id="2873325"/>
    <lineage>
        <taxon>Eukaryota</taxon>
        <taxon>Metazoa</taxon>
        <taxon>Chordata</taxon>
        <taxon>Craniata</taxon>
        <taxon>Vertebrata</taxon>
        <taxon>Euteleostomi</taxon>
        <taxon>Actinopterygii</taxon>
        <taxon>Neopterygii</taxon>
        <taxon>Teleostei</taxon>
        <taxon>Ostariophysi</taxon>
        <taxon>Cypriniformes</taxon>
        <taxon>Danionidae</taxon>
        <taxon>Danioninae</taxon>
        <taxon>Danionella</taxon>
    </lineage>
</organism>
<name>A0A553MQP6_9TELE</name>
<sequence length="38" mass="4446">MSPLKRELKGPLDHSHFDTFPPELEEAPDEFSGWDKDF</sequence>
<evidence type="ECO:0008006" key="4">
    <source>
        <dbReference type="Google" id="ProtNLM"/>
    </source>
</evidence>
<dbReference type="Proteomes" id="UP000316079">
    <property type="component" value="Unassembled WGS sequence"/>
</dbReference>
<feature type="compositionally biased region" description="Basic and acidic residues" evidence="1">
    <location>
        <begin position="1"/>
        <end position="17"/>
    </location>
</feature>
<evidence type="ECO:0000313" key="2">
    <source>
        <dbReference type="EMBL" id="TRY55500.1"/>
    </source>
</evidence>
<dbReference type="EMBL" id="SRMA01027320">
    <property type="protein sequence ID" value="TRY55500.1"/>
    <property type="molecule type" value="Genomic_DNA"/>
</dbReference>
<reference evidence="2 3" key="1">
    <citation type="journal article" date="2019" name="Sci. Data">
        <title>Hybrid genome assembly and annotation of Danionella translucida.</title>
        <authorList>
            <person name="Kadobianskyi M."/>
            <person name="Schulze L."/>
            <person name="Schuelke M."/>
            <person name="Judkewitz B."/>
        </authorList>
    </citation>
    <scope>NUCLEOTIDE SEQUENCE [LARGE SCALE GENOMIC DNA]</scope>
    <source>
        <strain evidence="2 3">Bolton</strain>
    </source>
</reference>
<evidence type="ECO:0000313" key="3">
    <source>
        <dbReference type="Proteomes" id="UP000316079"/>
    </source>
</evidence>
<gene>
    <name evidence="2" type="ORF">DNTS_004145</name>
</gene>
<protein>
    <recommendedName>
        <fullName evidence="4">AGC-kinase C-terminal domain-containing protein</fullName>
    </recommendedName>
</protein>
<feature type="region of interest" description="Disordered" evidence="1">
    <location>
        <begin position="1"/>
        <end position="38"/>
    </location>
</feature>
<dbReference type="AlphaFoldDB" id="A0A553MQP6"/>
<comment type="caution">
    <text evidence="2">The sequence shown here is derived from an EMBL/GenBank/DDBJ whole genome shotgun (WGS) entry which is preliminary data.</text>
</comment>
<dbReference type="STRING" id="623744.A0A553MQP6"/>